<comment type="function">
    <text evidence="9">The RuvA-RuvB-RuvC complex processes Holliday junction (HJ) DNA during genetic recombination and DNA repair, while the RuvA-RuvB complex plays an important role in the rescue of blocked DNA replication forks via replication fork reversal (RFR). RuvA specifically binds to HJ cruciform DNA, conferring on it an open structure. The RuvB hexamer acts as an ATP-dependent pump, pulling dsDNA into and through the RuvAB complex. RuvB forms 2 homohexamers on either side of HJ DNA bound by 1 or 2 RuvA tetramers; 4 subunits per hexamer contact DNA at a time. Coordinated motions by a converter formed by DNA-disengaged RuvB subunits stimulates ATP hydrolysis and nucleotide exchange. Immobilization of the converter enables RuvB to convert the ATP-contained energy into a lever motion, pulling 2 nucleotides of DNA out of the RuvA tetramer per ATP hydrolyzed, thus driving DNA branch migration. The RuvB motors rotate together with the DNA substrate, which together with the progressing nucleotide cycle form the mechanistic basis for DNA recombination by continuous HJ branch migration. Branch migration allows RuvC to scan DNA until it finds its consensus sequence, where it cleaves and resolves cruciform DNA.</text>
</comment>
<dbReference type="GO" id="GO:0009378">
    <property type="term" value="F:four-way junction helicase activity"/>
    <property type="evidence" value="ECO:0007669"/>
    <property type="project" value="InterPro"/>
</dbReference>
<keyword evidence="8 9" id="KW-0234">DNA repair</keyword>
<keyword evidence="11" id="KW-0347">Helicase</keyword>
<gene>
    <name evidence="9" type="primary">ruvB</name>
    <name evidence="11" type="ORF">A2957_01950</name>
</gene>
<proteinExistence type="inferred from homology"/>
<evidence type="ECO:0000313" key="11">
    <source>
        <dbReference type="EMBL" id="OGK44213.1"/>
    </source>
</evidence>
<dbReference type="SMART" id="SM00382">
    <property type="entry name" value="AAA"/>
    <property type="match status" value="1"/>
</dbReference>
<dbReference type="InterPro" id="IPR003593">
    <property type="entry name" value="AAA+_ATPase"/>
</dbReference>
<feature type="binding site" evidence="9">
    <location>
        <position position="66"/>
    </location>
    <ligand>
        <name>Mg(2+)</name>
        <dbReference type="ChEBI" id="CHEBI:18420"/>
    </ligand>
</feature>
<evidence type="ECO:0000256" key="8">
    <source>
        <dbReference type="ARBA" id="ARBA00023204"/>
    </source>
</evidence>
<feature type="binding site" evidence="9">
    <location>
        <position position="218"/>
    </location>
    <ligand>
        <name>ATP</name>
        <dbReference type="ChEBI" id="CHEBI:30616"/>
    </ligand>
</feature>
<evidence type="ECO:0000259" key="10">
    <source>
        <dbReference type="SMART" id="SM00382"/>
    </source>
</evidence>
<protein>
    <recommendedName>
        <fullName evidence="9">Holliday junction branch migration complex subunit RuvB</fullName>
        <ecNumber evidence="9">3.6.4.-</ecNumber>
    </recommendedName>
</protein>
<feature type="binding site" evidence="9">
    <location>
        <position position="21"/>
    </location>
    <ligand>
        <name>ATP</name>
        <dbReference type="ChEBI" id="CHEBI:30616"/>
    </ligand>
</feature>
<dbReference type="GO" id="GO:0005737">
    <property type="term" value="C:cytoplasm"/>
    <property type="evidence" value="ECO:0007669"/>
    <property type="project" value="UniProtKB-SubCell"/>
</dbReference>
<evidence type="ECO:0000256" key="1">
    <source>
        <dbReference type="ARBA" id="ARBA00022490"/>
    </source>
</evidence>
<dbReference type="Gene3D" id="3.40.50.300">
    <property type="entry name" value="P-loop containing nucleotide triphosphate hydrolases"/>
    <property type="match status" value="1"/>
</dbReference>
<dbReference type="Gene3D" id="1.10.10.10">
    <property type="entry name" value="Winged helix-like DNA-binding domain superfamily/Winged helix DNA-binding domain"/>
    <property type="match status" value="1"/>
</dbReference>
<comment type="domain">
    <text evidence="9">Has 3 domains, the large (RuvB-L) and small ATPase (RuvB-S) domains and the C-terminal head (RuvB-H) domain. The head domain binds DNA, while the ATPase domains jointly bind ATP, ADP or are empty depending on the state of the subunit in the translocation cycle. During a single DNA translocation step the structure of each domain remains the same, but their relative positions change.</text>
</comment>
<keyword evidence="1 9" id="KW-0963">Cytoplasm</keyword>
<feature type="region of interest" description="Head domain (RuvB-H)" evidence="9">
    <location>
        <begin position="255"/>
        <end position="342"/>
    </location>
</feature>
<dbReference type="InterPro" id="IPR027417">
    <property type="entry name" value="P-loop_NTPase"/>
</dbReference>
<feature type="binding site" evidence="9">
    <location>
        <position position="65"/>
    </location>
    <ligand>
        <name>ATP</name>
        <dbReference type="ChEBI" id="CHEBI:30616"/>
    </ligand>
</feature>
<feature type="binding site" evidence="9">
    <location>
        <position position="67"/>
    </location>
    <ligand>
        <name>ATP</name>
        <dbReference type="ChEBI" id="CHEBI:30616"/>
    </ligand>
</feature>
<dbReference type="HAMAP" id="MF_00016">
    <property type="entry name" value="DNA_HJ_migration_RuvB"/>
    <property type="match status" value="1"/>
</dbReference>
<evidence type="ECO:0000313" key="12">
    <source>
        <dbReference type="Proteomes" id="UP000179072"/>
    </source>
</evidence>
<dbReference type="InterPro" id="IPR041445">
    <property type="entry name" value="AAA_lid_4"/>
</dbReference>
<dbReference type="Proteomes" id="UP000179072">
    <property type="component" value="Unassembled WGS sequence"/>
</dbReference>
<accession>A0A1F7ILG5</accession>
<dbReference type="InterPro" id="IPR008824">
    <property type="entry name" value="RuvB-like_N"/>
</dbReference>
<feature type="binding site" evidence="9">
    <location>
        <position position="66"/>
    </location>
    <ligand>
        <name>ATP</name>
        <dbReference type="ChEBI" id="CHEBI:30616"/>
    </ligand>
</feature>
<keyword evidence="4 9" id="KW-0378">Hydrolase</keyword>
<dbReference type="GO" id="GO:0005524">
    <property type="term" value="F:ATP binding"/>
    <property type="evidence" value="ECO:0007669"/>
    <property type="project" value="UniProtKB-UniRule"/>
</dbReference>
<dbReference type="CDD" id="cd00009">
    <property type="entry name" value="AAA"/>
    <property type="match status" value="1"/>
</dbReference>
<dbReference type="GO" id="GO:0006281">
    <property type="term" value="P:DNA repair"/>
    <property type="evidence" value="ECO:0007669"/>
    <property type="project" value="UniProtKB-UniRule"/>
</dbReference>
<dbReference type="STRING" id="1802060.A2957_01950"/>
<dbReference type="Pfam" id="PF05496">
    <property type="entry name" value="RuvB_N"/>
    <property type="match status" value="1"/>
</dbReference>
<dbReference type="GO" id="GO:0000400">
    <property type="term" value="F:four-way junction DNA binding"/>
    <property type="evidence" value="ECO:0007669"/>
    <property type="project" value="UniProtKB-UniRule"/>
</dbReference>
<evidence type="ECO:0000256" key="7">
    <source>
        <dbReference type="ARBA" id="ARBA00023172"/>
    </source>
</evidence>
<dbReference type="GO" id="GO:0048476">
    <property type="term" value="C:Holliday junction resolvase complex"/>
    <property type="evidence" value="ECO:0007669"/>
    <property type="project" value="UniProtKB-UniRule"/>
</dbReference>
<reference evidence="11 12" key="1">
    <citation type="journal article" date="2016" name="Nat. Commun.">
        <title>Thousands of microbial genomes shed light on interconnected biogeochemical processes in an aquifer system.</title>
        <authorList>
            <person name="Anantharaman K."/>
            <person name="Brown C.T."/>
            <person name="Hug L.A."/>
            <person name="Sharon I."/>
            <person name="Castelle C.J."/>
            <person name="Probst A.J."/>
            <person name="Thomas B.C."/>
            <person name="Singh A."/>
            <person name="Wilkins M.J."/>
            <person name="Karaoz U."/>
            <person name="Brodie E.L."/>
            <person name="Williams K.H."/>
            <person name="Hubbard S.S."/>
            <person name="Banfield J.F."/>
        </authorList>
    </citation>
    <scope>NUCLEOTIDE SEQUENCE [LARGE SCALE GENOMIC DNA]</scope>
</reference>
<dbReference type="SUPFAM" id="SSF52540">
    <property type="entry name" value="P-loop containing nucleoside triphosphate hydrolases"/>
    <property type="match status" value="1"/>
</dbReference>
<evidence type="ECO:0000256" key="2">
    <source>
        <dbReference type="ARBA" id="ARBA00022741"/>
    </source>
</evidence>
<feature type="binding site" evidence="9">
    <location>
        <position position="181"/>
    </location>
    <ligand>
        <name>ATP</name>
        <dbReference type="ChEBI" id="CHEBI:30616"/>
    </ligand>
</feature>
<evidence type="ECO:0000256" key="5">
    <source>
        <dbReference type="ARBA" id="ARBA00022840"/>
    </source>
</evidence>
<feature type="binding site" evidence="9">
    <location>
        <position position="62"/>
    </location>
    <ligand>
        <name>ATP</name>
        <dbReference type="ChEBI" id="CHEBI:30616"/>
    </ligand>
</feature>
<feature type="binding site" evidence="9">
    <location>
        <position position="20"/>
    </location>
    <ligand>
        <name>ATP</name>
        <dbReference type="ChEBI" id="CHEBI:30616"/>
    </ligand>
</feature>
<organism evidence="11 12">
    <name type="scientific">Candidatus Roizmanbacteria bacterium RIFCSPLOWO2_01_FULL_38_11</name>
    <dbReference type="NCBI Taxonomy" id="1802060"/>
    <lineage>
        <taxon>Bacteria</taxon>
        <taxon>Candidatus Roizmaniibacteriota</taxon>
    </lineage>
</organism>
<dbReference type="AlphaFoldDB" id="A0A1F7ILG5"/>
<dbReference type="InterPro" id="IPR004605">
    <property type="entry name" value="DNA_helicase_Holl-junc_RuvB"/>
</dbReference>
<feature type="binding site" evidence="9">
    <location>
        <position position="315"/>
    </location>
    <ligand>
        <name>DNA</name>
        <dbReference type="ChEBI" id="CHEBI:16991"/>
    </ligand>
</feature>
<keyword evidence="7 9" id="KW-0233">DNA recombination</keyword>
<dbReference type="GO" id="GO:0006310">
    <property type="term" value="P:DNA recombination"/>
    <property type="evidence" value="ECO:0007669"/>
    <property type="project" value="UniProtKB-UniRule"/>
</dbReference>
<dbReference type="NCBIfam" id="TIGR00635">
    <property type="entry name" value="ruvB"/>
    <property type="match status" value="1"/>
</dbReference>
<comment type="subunit">
    <text evidence="9">Homohexamer. Forms an RuvA(8)-RuvB(12)-Holliday junction (HJ) complex. HJ DNA is sandwiched between 2 RuvA tetramers; dsDNA enters through RuvA and exits via RuvB. An RuvB hexamer assembles on each DNA strand where it exits the tetramer. Each RuvB hexamer is contacted by two RuvA subunits (via domain III) on 2 adjacent RuvB subunits; this complex drives branch migration. In the full resolvosome a probable DNA-RuvA(4)-RuvB(12)-RuvC(2) complex forms which resolves the HJ.</text>
</comment>
<dbReference type="EMBL" id="MGAK01000023">
    <property type="protein sequence ID" value="OGK44213.1"/>
    <property type="molecule type" value="Genomic_DNA"/>
</dbReference>
<dbReference type="PANTHER" id="PTHR42848:SF1">
    <property type="entry name" value="HOLLIDAY JUNCTION BRANCH MIGRATION COMPLEX SUBUNIT RUVB"/>
    <property type="match status" value="1"/>
</dbReference>
<evidence type="ECO:0000256" key="6">
    <source>
        <dbReference type="ARBA" id="ARBA00023125"/>
    </source>
</evidence>
<keyword evidence="2 9" id="KW-0547">Nucleotide-binding</keyword>
<dbReference type="PANTHER" id="PTHR42848">
    <property type="match status" value="1"/>
</dbReference>
<dbReference type="SUPFAM" id="SSF46785">
    <property type="entry name" value="Winged helix' DNA-binding domain"/>
    <property type="match status" value="1"/>
</dbReference>
<feature type="region of interest" description="Small ATPAse domain (RuvB-S)" evidence="9">
    <location>
        <begin position="182"/>
        <end position="252"/>
    </location>
</feature>
<dbReference type="NCBIfam" id="NF000868">
    <property type="entry name" value="PRK00080.1"/>
    <property type="match status" value="1"/>
</dbReference>
<dbReference type="InterPro" id="IPR008823">
    <property type="entry name" value="RuvB_wg_C"/>
</dbReference>
<feature type="binding site" evidence="9">
    <location>
        <position position="310"/>
    </location>
    <ligand>
        <name>DNA</name>
        <dbReference type="ChEBI" id="CHEBI:16991"/>
    </ligand>
</feature>
<dbReference type="EC" id="3.6.4.-" evidence="9"/>
<dbReference type="Pfam" id="PF05491">
    <property type="entry name" value="WHD_RuvB"/>
    <property type="match status" value="1"/>
</dbReference>
<evidence type="ECO:0000256" key="3">
    <source>
        <dbReference type="ARBA" id="ARBA00022763"/>
    </source>
</evidence>
<comment type="similarity">
    <text evidence="9">Belongs to the RuvB family.</text>
</comment>
<comment type="caution">
    <text evidence="11">The sequence shown here is derived from an EMBL/GenBank/DDBJ whole genome shotgun (WGS) entry which is preliminary data.</text>
</comment>
<keyword evidence="3 9" id="KW-0227">DNA damage</keyword>
<dbReference type="Pfam" id="PF17864">
    <property type="entry name" value="AAA_lid_4"/>
    <property type="match status" value="1"/>
</dbReference>
<name>A0A1F7ILG5_9BACT</name>
<sequence>MTDIDITNFKTDVTILEPYLRPKTLNEYIGQINAKKALELFIRAGRSRGSVSEHILFYGPPGMGKTTLAHIMSEELKGELKITSGPALEKTGDLAAILTNLQDNDVLFIDEVHRMPKPVEEALYPVLEEFALDIILGKGPSARNVRLSVPKITIIGATTRIALLSPPLRDRFGLVLRLDHYTDEDMEKIVERSAELLKLPLDKHSVSEIAKRSRRTPRIANRILKRVRDLFEVNSYKKIGKDFVDELFDILDIDHHGLNDIDKKYLTTIITKFEGGPVGLSTLATSLNEDKLTIEEYIEPYLIQIGFVKKTSKGRVVTQKGYKHLNLSYQPPAASVHQEKML</sequence>
<dbReference type="Gene3D" id="1.10.8.60">
    <property type="match status" value="1"/>
</dbReference>
<feature type="domain" description="AAA+ ATPase" evidence="10">
    <location>
        <begin position="51"/>
        <end position="182"/>
    </location>
</feature>
<comment type="caution">
    <text evidence="9">Lacks conserved residue(s) required for the propagation of feature annotation.</text>
</comment>
<dbReference type="InterPro" id="IPR036390">
    <property type="entry name" value="WH_DNA-bd_sf"/>
</dbReference>
<keyword evidence="5 9" id="KW-0067">ATP-binding</keyword>
<feature type="binding site" evidence="9">
    <location>
        <position position="171"/>
    </location>
    <ligand>
        <name>ATP</name>
        <dbReference type="ChEBI" id="CHEBI:30616"/>
    </ligand>
</feature>
<evidence type="ECO:0000256" key="9">
    <source>
        <dbReference type="HAMAP-Rule" id="MF_00016"/>
    </source>
</evidence>
<keyword evidence="6 9" id="KW-0238">DNA-binding</keyword>
<comment type="catalytic activity">
    <reaction evidence="9">
        <text>ATP + H2O = ADP + phosphate + H(+)</text>
        <dbReference type="Rhea" id="RHEA:13065"/>
        <dbReference type="ChEBI" id="CHEBI:15377"/>
        <dbReference type="ChEBI" id="CHEBI:15378"/>
        <dbReference type="ChEBI" id="CHEBI:30616"/>
        <dbReference type="ChEBI" id="CHEBI:43474"/>
        <dbReference type="ChEBI" id="CHEBI:456216"/>
    </reaction>
</comment>
<dbReference type="InterPro" id="IPR036388">
    <property type="entry name" value="WH-like_DNA-bd_sf"/>
</dbReference>
<dbReference type="GO" id="GO:0016887">
    <property type="term" value="F:ATP hydrolysis activity"/>
    <property type="evidence" value="ECO:0007669"/>
    <property type="project" value="RHEA"/>
</dbReference>
<evidence type="ECO:0000256" key="4">
    <source>
        <dbReference type="ARBA" id="ARBA00022801"/>
    </source>
</evidence>
<comment type="subcellular location">
    <subcellularLocation>
        <location evidence="9">Cytoplasm</location>
    </subcellularLocation>
</comment>